<keyword evidence="4" id="KW-1185">Reference proteome</keyword>
<feature type="compositionally biased region" description="Pro residues" evidence="2">
    <location>
        <begin position="232"/>
        <end position="243"/>
    </location>
</feature>
<dbReference type="OrthoDB" id="2565072at2759"/>
<organism evidence="3 4">
    <name type="scientific">Mycena indigotica</name>
    <dbReference type="NCBI Taxonomy" id="2126181"/>
    <lineage>
        <taxon>Eukaryota</taxon>
        <taxon>Fungi</taxon>
        <taxon>Dikarya</taxon>
        <taxon>Basidiomycota</taxon>
        <taxon>Agaricomycotina</taxon>
        <taxon>Agaricomycetes</taxon>
        <taxon>Agaricomycetidae</taxon>
        <taxon>Agaricales</taxon>
        <taxon>Marasmiineae</taxon>
        <taxon>Mycenaceae</taxon>
        <taxon>Mycena</taxon>
    </lineage>
</organism>
<protein>
    <submittedName>
        <fullName evidence="3">Uncharacterized protein</fullName>
    </submittedName>
</protein>
<evidence type="ECO:0000256" key="1">
    <source>
        <dbReference type="SAM" id="Coils"/>
    </source>
</evidence>
<sequence length="758" mass="82458">MTDEQQHIRQLLDARYAHTAVYADDTPSVYSVPFFSPRPSDSDVHSLHSFRSPPSSPPPLEPRSRLNDYANLEPRSRLNDLANSMLDFDDDSQTESHSDSEEDAAETVDADHDTRMSFLGPRMRMIEKAPWELSDTLEEEEEIDPDRPRGRDGFKKGMGFRSSSRGTTASSRPSGESSRSHQAKPKRSFETTSSTSSPQSRGSPFNTLSTGNGRSGLRLNFPVTRSESPGYANPPSPRAPPSPRSIISYHSNTPSPFPSNNKSPLTRRDSYSEEMHPYANPDLVVSYADDQDSSLTPAPNRTIFRVPSIARSEASTVTESTSLSRSVTGSTLTADTSSTSMSPSHSPRMRASMFHGKEISAPIPIPSTVNISSPLMAPALPPGQNFALISLEEARAQRTRNTQNFSIATTSTTPFPEAPPDGPNHSPTNSVASRSRARSISAGARAKVALQNIVAMPAKPERRDSEPLPAKSLKHKKSGFMRLFNGGRGNGDERDSPPPVPQLSDEYVALNAQQSNGIRSAKSSIHRVPPPEISTSMLFDSGRSDDRLSPRPSPPALSINTGSQGRLRAASTVDDFQTRTVPSDLSDRDWHQADLPQSAPPNVTEFPALKLRPVSTMFSAHFADHLVLPPDSDSQPSLDDADTSSSTSPTSIAPITPAILGRGNSAEKDTRIQMTTISEDQTSLVQSLQQQLASSKKAWQRHIQELESQVRDLKGEVERLRAVDGDYCDTCGRGRQTSGVVNRPRSRNGAASRFGSAV</sequence>
<feature type="compositionally biased region" description="Low complexity" evidence="2">
    <location>
        <begin position="190"/>
        <end position="203"/>
    </location>
</feature>
<feature type="region of interest" description="Disordered" evidence="2">
    <location>
        <begin position="41"/>
        <end position="66"/>
    </location>
</feature>
<feature type="compositionally biased region" description="Acidic residues" evidence="2">
    <location>
        <begin position="135"/>
        <end position="144"/>
    </location>
</feature>
<feature type="compositionally biased region" description="Polar residues" evidence="2">
    <location>
        <begin position="249"/>
        <end position="264"/>
    </location>
</feature>
<evidence type="ECO:0000256" key="2">
    <source>
        <dbReference type="SAM" id="MobiDB-lite"/>
    </source>
</evidence>
<feature type="region of interest" description="Disordered" evidence="2">
    <location>
        <begin position="133"/>
        <end position="277"/>
    </location>
</feature>
<comment type="caution">
    <text evidence="3">The sequence shown here is derived from an EMBL/GenBank/DDBJ whole genome shotgun (WGS) entry which is preliminary data.</text>
</comment>
<feature type="coiled-coil region" evidence="1">
    <location>
        <begin position="689"/>
        <end position="723"/>
    </location>
</feature>
<feature type="region of interest" description="Disordered" evidence="2">
    <location>
        <begin position="315"/>
        <end position="348"/>
    </location>
</feature>
<dbReference type="EMBL" id="JACAZF010000004">
    <property type="protein sequence ID" value="KAF7306793.1"/>
    <property type="molecule type" value="Genomic_DNA"/>
</dbReference>
<reference evidence="3" key="1">
    <citation type="submission" date="2020-05" db="EMBL/GenBank/DDBJ databases">
        <title>Mycena genomes resolve the evolution of fungal bioluminescence.</title>
        <authorList>
            <person name="Tsai I.J."/>
        </authorList>
    </citation>
    <scope>NUCLEOTIDE SEQUENCE</scope>
    <source>
        <strain evidence="3">171206Taipei</strain>
    </source>
</reference>
<feature type="region of interest" description="Disordered" evidence="2">
    <location>
        <begin position="737"/>
        <end position="758"/>
    </location>
</feature>
<feature type="compositionally biased region" description="Basic and acidic residues" evidence="2">
    <location>
        <begin position="266"/>
        <end position="276"/>
    </location>
</feature>
<keyword evidence="1" id="KW-0175">Coiled coil</keyword>
<evidence type="ECO:0000313" key="4">
    <source>
        <dbReference type="Proteomes" id="UP000636479"/>
    </source>
</evidence>
<feature type="compositionally biased region" description="Low complexity" evidence="2">
    <location>
        <begin position="628"/>
        <end position="659"/>
    </location>
</feature>
<dbReference type="AlphaFoldDB" id="A0A8H6SVQ8"/>
<name>A0A8H6SVQ8_9AGAR</name>
<evidence type="ECO:0000313" key="3">
    <source>
        <dbReference type="EMBL" id="KAF7306793.1"/>
    </source>
</evidence>
<dbReference type="GeneID" id="59344036"/>
<feature type="region of interest" description="Disordered" evidence="2">
    <location>
        <begin position="628"/>
        <end position="667"/>
    </location>
</feature>
<feature type="compositionally biased region" description="Polar residues" evidence="2">
    <location>
        <begin position="315"/>
        <end position="335"/>
    </location>
</feature>
<feature type="compositionally biased region" description="Low complexity" evidence="2">
    <location>
        <begin position="161"/>
        <end position="177"/>
    </location>
</feature>
<feature type="compositionally biased region" description="Low complexity" evidence="2">
    <location>
        <begin position="336"/>
        <end position="348"/>
    </location>
</feature>
<dbReference type="Proteomes" id="UP000636479">
    <property type="component" value="Unassembled WGS sequence"/>
</dbReference>
<dbReference type="CDD" id="cd14686">
    <property type="entry name" value="bZIP"/>
    <property type="match status" value="1"/>
</dbReference>
<accession>A0A8H6SVQ8</accession>
<dbReference type="RefSeq" id="XP_037221812.1">
    <property type="nucleotide sequence ID" value="XM_037361520.1"/>
</dbReference>
<feature type="region of interest" description="Disordered" evidence="2">
    <location>
        <begin position="409"/>
        <end position="437"/>
    </location>
</feature>
<proteinExistence type="predicted"/>
<feature type="compositionally biased region" description="Polar residues" evidence="2">
    <location>
        <begin position="574"/>
        <end position="583"/>
    </location>
</feature>
<feature type="region of interest" description="Disordered" evidence="2">
    <location>
        <begin position="87"/>
        <end position="121"/>
    </location>
</feature>
<feature type="region of interest" description="Disordered" evidence="2">
    <location>
        <begin position="517"/>
        <end position="604"/>
    </location>
</feature>
<feature type="compositionally biased region" description="Basic and acidic residues" evidence="2">
    <location>
        <begin position="145"/>
        <end position="155"/>
    </location>
</feature>
<gene>
    <name evidence="3" type="ORF">MIND_00471000</name>
</gene>